<dbReference type="OrthoDB" id="7474070at2759"/>
<dbReference type="AlphaFoldDB" id="A0A834MAT0"/>
<keyword evidence="3" id="KW-1185">Reference proteome</keyword>
<comment type="caution">
    <text evidence="2">The sequence shown here is derived from an EMBL/GenBank/DDBJ whole genome shotgun (WGS) entry which is preliminary data.</text>
</comment>
<evidence type="ECO:0000259" key="1">
    <source>
        <dbReference type="Pfam" id="PF21787"/>
    </source>
</evidence>
<organism evidence="2 3">
    <name type="scientific">Rhynchophorus ferrugineus</name>
    <name type="common">Red palm weevil</name>
    <name type="synonym">Curculio ferrugineus</name>
    <dbReference type="NCBI Taxonomy" id="354439"/>
    <lineage>
        <taxon>Eukaryota</taxon>
        <taxon>Metazoa</taxon>
        <taxon>Ecdysozoa</taxon>
        <taxon>Arthropoda</taxon>
        <taxon>Hexapoda</taxon>
        <taxon>Insecta</taxon>
        <taxon>Pterygota</taxon>
        <taxon>Neoptera</taxon>
        <taxon>Endopterygota</taxon>
        <taxon>Coleoptera</taxon>
        <taxon>Polyphaga</taxon>
        <taxon>Cucujiformia</taxon>
        <taxon>Curculionidae</taxon>
        <taxon>Dryophthorinae</taxon>
        <taxon>Rhynchophorus</taxon>
    </lineage>
</organism>
<sequence length="76" mass="8532">MRMETECKRLETTTCYTFTSCPIKTIDLKNLIKKVIIKCEECGLNVVATVCDQGSANVAAIRSLSDVRNFRQTART</sequence>
<dbReference type="InterPro" id="IPR048365">
    <property type="entry name" value="TNP-like_RNaseH_N"/>
</dbReference>
<accession>A0A834MAT0</accession>
<evidence type="ECO:0000313" key="3">
    <source>
        <dbReference type="Proteomes" id="UP000625711"/>
    </source>
</evidence>
<name>A0A834MAT0_RHYFE</name>
<gene>
    <name evidence="2" type="ORF">GWI33_012555</name>
</gene>
<protein>
    <recommendedName>
        <fullName evidence="1">Transposable element P transposase-like RNase H domain-containing protein</fullName>
    </recommendedName>
</protein>
<dbReference type="Pfam" id="PF21787">
    <property type="entry name" value="TNP-like_RNaseH_N"/>
    <property type="match status" value="1"/>
</dbReference>
<dbReference type="Proteomes" id="UP000625711">
    <property type="component" value="Unassembled WGS sequence"/>
</dbReference>
<reference evidence="2" key="1">
    <citation type="submission" date="2020-08" db="EMBL/GenBank/DDBJ databases">
        <title>Genome sequencing and assembly of the red palm weevil Rhynchophorus ferrugineus.</title>
        <authorList>
            <person name="Dias G.B."/>
            <person name="Bergman C.M."/>
            <person name="Manee M."/>
        </authorList>
    </citation>
    <scope>NUCLEOTIDE SEQUENCE</scope>
    <source>
        <strain evidence="2">AA-2017</strain>
        <tissue evidence="2">Whole larva</tissue>
    </source>
</reference>
<dbReference type="EMBL" id="JAACXV010012110">
    <property type="protein sequence ID" value="KAF7274786.1"/>
    <property type="molecule type" value="Genomic_DNA"/>
</dbReference>
<proteinExistence type="predicted"/>
<evidence type="ECO:0000313" key="2">
    <source>
        <dbReference type="EMBL" id="KAF7274786.1"/>
    </source>
</evidence>
<feature type="domain" description="Transposable element P transposase-like RNase H" evidence="1">
    <location>
        <begin position="16"/>
        <end position="64"/>
    </location>
</feature>